<feature type="transmembrane region" description="Helical" evidence="1">
    <location>
        <begin position="75"/>
        <end position="97"/>
    </location>
</feature>
<evidence type="ECO:0000313" key="2">
    <source>
        <dbReference type="EMBL" id="TKR27425.1"/>
    </source>
</evidence>
<feature type="transmembrane region" description="Helical" evidence="1">
    <location>
        <begin position="104"/>
        <end position="124"/>
    </location>
</feature>
<keyword evidence="1" id="KW-0472">Membrane</keyword>
<evidence type="ECO:0000256" key="1">
    <source>
        <dbReference type="SAM" id="Phobius"/>
    </source>
</evidence>
<name>A0A7Z8K295_9CELL</name>
<dbReference type="EMBL" id="SZYE01000002">
    <property type="protein sequence ID" value="TKR27425.1"/>
    <property type="molecule type" value="Genomic_DNA"/>
</dbReference>
<protein>
    <submittedName>
        <fullName evidence="2">Uncharacterized protein</fullName>
    </submittedName>
</protein>
<evidence type="ECO:0000313" key="3">
    <source>
        <dbReference type="Proteomes" id="UP000308121"/>
    </source>
</evidence>
<feature type="transmembrane region" description="Helical" evidence="1">
    <location>
        <begin position="240"/>
        <end position="258"/>
    </location>
</feature>
<feature type="transmembrane region" description="Helical" evidence="1">
    <location>
        <begin position="306"/>
        <end position="322"/>
    </location>
</feature>
<organism evidence="2 3">
    <name type="scientific">Cellulomonas hominis</name>
    <dbReference type="NCBI Taxonomy" id="156981"/>
    <lineage>
        <taxon>Bacteria</taxon>
        <taxon>Bacillati</taxon>
        <taxon>Actinomycetota</taxon>
        <taxon>Actinomycetes</taxon>
        <taxon>Micrococcales</taxon>
        <taxon>Cellulomonadaceae</taxon>
        <taxon>Cellulomonas</taxon>
    </lineage>
</organism>
<dbReference type="RefSeq" id="WP_154727830.1">
    <property type="nucleotide sequence ID" value="NZ_SZYE01000002.1"/>
</dbReference>
<accession>A0A7Z8K295</accession>
<gene>
    <name evidence="2" type="ORF">FA014_00895</name>
</gene>
<sequence>MTRGSDVERTGDRATAPERHHVLRRSPVLVLGLPRDPAGPRHVAGFLAVTVLTVLVTRGLLALTGFPQLGGDGLHIAHVLWGGLLMAVAVVAVLSWAGPVVRPLAALLGGVGFGLFIDEIGKFVTSDNDYFYEPTASLIYVVVVVLVLVGEVIHGRRRDPHETLAAAADLAVAGLAGGFSPRARRQARELVAGAGAVRGAAEVRALLDVVEDDARELPDPISAVSRAVVTASRRVVRVRWLPRLTVGVLALVTLYTVVRGVVLVSTGADLPWWAMVGLLASGAASLACSAVGLRLVGEDRRRGYEWFRRAVLVNLLLSQIFLFRIDQWGAVTGLVVDLLLLGVVAAELDVLRGRSGADDVARDATQGTAPTR</sequence>
<dbReference type="AlphaFoldDB" id="A0A7Z8K295"/>
<feature type="transmembrane region" description="Helical" evidence="1">
    <location>
        <begin position="130"/>
        <end position="149"/>
    </location>
</feature>
<dbReference type="OrthoDB" id="161151at2"/>
<dbReference type="Proteomes" id="UP000308121">
    <property type="component" value="Unassembled WGS sequence"/>
</dbReference>
<feature type="transmembrane region" description="Helical" evidence="1">
    <location>
        <begin position="328"/>
        <end position="346"/>
    </location>
</feature>
<keyword evidence="1" id="KW-1133">Transmembrane helix</keyword>
<proteinExistence type="predicted"/>
<comment type="caution">
    <text evidence="2">The sequence shown here is derived from an EMBL/GenBank/DDBJ whole genome shotgun (WGS) entry which is preliminary data.</text>
</comment>
<feature type="transmembrane region" description="Helical" evidence="1">
    <location>
        <begin position="43"/>
        <end position="63"/>
    </location>
</feature>
<feature type="transmembrane region" description="Helical" evidence="1">
    <location>
        <begin position="270"/>
        <end position="294"/>
    </location>
</feature>
<keyword evidence="1" id="KW-0812">Transmembrane</keyword>
<reference evidence="2 3" key="1">
    <citation type="submission" date="2019-05" db="EMBL/GenBank/DDBJ databases">
        <title>Genome sequence of Cellulomonas hominis strain CS1.</title>
        <authorList>
            <person name="Belmont J."/>
            <person name="Maclea K.S."/>
        </authorList>
    </citation>
    <scope>NUCLEOTIDE SEQUENCE [LARGE SCALE GENOMIC DNA]</scope>
    <source>
        <strain evidence="2 3">CS1</strain>
    </source>
</reference>